<feature type="non-terminal residue" evidence="1">
    <location>
        <position position="178"/>
    </location>
</feature>
<keyword evidence="2" id="KW-1185">Reference proteome</keyword>
<dbReference type="InterPro" id="IPR050952">
    <property type="entry name" value="TRIM-NHL_E3_ligases"/>
</dbReference>
<name>A0ABQ9F5N8_TEGGR</name>
<dbReference type="InterPro" id="IPR011042">
    <property type="entry name" value="6-blade_b-propeller_TolB-like"/>
</dbReference>
<dbReference type="SUPFAM" id="SSF101898">
    <property type="entry name" value="NHL repeat"/>
    <property type="match status" value="1"/>
</dbReference>
<organism evidence="1 2">
    <name type="scientific">Tegillarca granosa</name>
    <name type="common">Malaysian cockle</name>
    <name type="synonym">Anadara granosa</name>
    <dbReference type="NCBI Taxonomy" id="220873"/>
    <lineage>
        <taxon>Eukaryota</taxon>
        <taxon>Metazoa</taxon>
        <taxon>Spiralia</taxon>
        <taxon>Lophotrochozoa</taxon>
        <taxon>Mollusca</taxon>
        <taxon>Bivalvia</taxon>
        <taxon>Autobranchia</taxon>
        <taxon>Pteriomorphia</taxon>
        <taxon>Arcoida</taxon>
        <taxon>Arcoidea</taxon>
        <taxon>Arcidae</taxon>
        <taxon>Tegillarca</taxon>
    </lineage>
</organism>
<accession>A0ABQ9F5N8</accession>
<evidence type="ECO:0008006" key="3">
    <source>
        <dbReference type="Google" id="ProtNLM"/>
    </source>
</evidence>
<protein>
    <recommendedName>
        <fullName evidence="3">Tripartite motif-containing protein 2</fullName>
    </recommendedName>
</protein>
<comment type="caution">
    <text evidence="1">The sequence shown here is derived from an EMBL/GenBank/DDBJ whole genome shotgun (WGS) entry which is preliminary data.</text>
</comment>
<reference evidence="1 2" key="1">
    <citation type="submission" date="2022-12" db="EMBL/GenBank/DDBJ databases">
        <title>Chromosome-level genome of Tegillarca granosa.</title>
        <authorList>
            <person name="Kim J."/>
        </authorList>
    </citation>
    <scope>NUCLEOTIDE SEQUENCE [LARGE SCALE GENOMIC DNA]</scope>
    <source>
        <strain evidence="1">Teg-2019</strain>
        <tissue evidence="1">Adductor muscle</tissue>
    </source>
</reference>
<dbReference type="PANTHER" id="PTHR24104">
    <property type="entry name" value="E3 UBIQUITIN-PROTEIN LIGASE NHLRC1-RELATED"/>
    <property type="match status" value="1"/>
</dbReference>
<sequence length="178" mass="20757">MDVDDEILVCLRDIYIGKSGKVVRLSERGKQLQTIQYDKDGRVLFKWPEYLTKAQNGDIWVSDTKDNCVVVSSAEGDLKFRYFGFEDILMNQKFQPRGLLTNRYNQILIADINNHAIHLVDNDGHFLQFLLTKHHRIDCPVALCQDNDETLWVVCNDGKIKSKTYHQLPMQNHIEIYQ</sequence>
<dbReference type="Gene3D" id="2.120.10.30">
    <property type="entry name" value="TolB, C-terminal domain"/>
    <property type="match status" value="1"/>
</dbReference>
<evidence type="ECO:0000313" key="2">
    <source>
        <dbReference type="Proteomes" id="UP001217089"/>
    </source>
</evidence>
<dbReference type="EMBL" id="JARBDR010000440">
    <property type="protein sequence ID" value="KAJ8312681.1"/>
    <property type="molecule type" value="Genomic_DNA"/>
</dbReference>
<dbReference type="PANTHER" id="PTHR24104:SF50">
    <property type="entry name" value="SMP-30_GLUCONOLACTONASE_LRE-LIKE REGION DOMAIN-CONTAINING PROTEIN"/>
    <property type="match status" value="1"/>
</dbReference>
<proteinExistence type="predicted"/>
<gene>
    <name evidence="1" type="ORF">KUTeg_010054</name>
</gene>
<dbReference type="Proteomes" id="UP001217089">
    <property type="component" value="Unassembled WGS sequence"/>
</dbReference>
<evidence type="ECO:0000313" key="1">
    <source>
        <dbReference type="EMBL" id="KAJ8312681.1"/>
    </source>
</evidence>